<organism evidence="1 2">
    <name type="scientific">Enterococcus ratti</name>
    <dbReference type="NCBI Taxonomy" id="150033"/>
    <lineage>
        <taxon>Bacteria</taxon>
        <taxon>Bacillati</taxon>
        <taxon>Bacillota</taxon>
        <taxon>Bacilli</taxon>
        <taxon>Lactobacillales</taxon>
        <taxon>Enterococcaceae</taxon>
        <taxon>Enterococcus</taxon>
    </lineage>
</organism>
<proteinExistence type="predicted"/>
<dbReference type="AlphaFoldDB" id="A0A1L8WJA9"/>
<dbReference type="Proteomes" id="UP000182152">
    <property type="component" value="Unassembled WGS sequence"/>
</dbReference>
<dbReference type="EMBL" id="JXLB01000011">
    <property type="protein sequence ID" value="OJG81118.1"/>
    <property type="molecule type" value="Genomic_DNA"/>
</dbReference>
<comment type="caution">
    <text evidence="1">The sequence shown here is derived from an EMBL/GenBank/DDBJ whole genome shotgun (WGS) entry which is preliminary data.</text>
</comment>
<gene>
    <name evidence="1" type="ORF">RV14_GL000273</name>
</gene>
<evidence type="ECO:0000313" key="2">
    <source>
        <dbReference type="Proteomes" id="UP000182152"/>
    </source>
</evidence>
<protein>
    <submittedName>
        <fullName evidence="1">Uncharacterized protein</fullName>
    </submittedName>
</protein>
<reference evidence="1 2" key="1">
    <citation type="submission" date="2014-12" db="EMBL/GenBank/DDBJ databases">
        <title>Draft genome sequences of 29 type strains of Enterococci.</title>
        <authorList>
            <person name="Zhong Z."/>
            <person name="Sun Z."/>
            <person name="Liu W."/>
            <person name="Zhang W."/>
            <person name="Zhang H."/>
        </authorList>
    </citation>
    <scope>NUCLEOTIDE SEQUENCE [LARGE SCALE GENOMIC DNA]</scope>
    <source>
        <strain evidence="1 2">DSM 15687</strain>
    </source>
</reference>
<accession>A0A1L8WJA9</accession>
<name>A0A1L8WJA9_9ENTE</name>
<keyword evidence="2" id="KW-1185">Reference proteome</keyword>
<sequence length="38" mass="4417">MHKKIRQEFLLLRTAITPLVQTHVSSQLKNPDLFDGKI</sequence>
<evidence type="ECO:0000313" key="1">
    <source>
        <dbReference type="EMBL" id="OJG81118.1"/>
    </source>
</evidence>